<dbReference type="EMBL" id="JALXSQ010000015">
    <property type="protein sequence ID" value="MCT2042717.1"/>
    <property type="molecule type" value="Genomic_DNA"/>
</dbReference>
<proteinExistence type="predicted"/>
<reference evidence="2 3" key="1">
    <citation type="submission" date="2022-04" db="EMBL/GenBank/DDBJ databases">
        <title>Human microbiome associated bacterial genomes.</title>
        <authorList>
            <person name="Sandstrom S."/>
            <person name="Salamzade R."/>
            <person name="Kalan L.R."/>
        </authorList>
    </citation>
    <scope>NUCLEOTIDE SEQUENCE [LARGE SCALE GENOMIC DNA]</scope>
    <source>
        <strain evidence="3">p3-SID1799</strain>
    </source>
</reference>
<dbReference type="Proteomes" id="UP001525379">
    <property type="component" value="Unassembled WGS sequence"/>
</dbReference>
<keyword evidence="3" id="KW-1185">Reference proteome</keyword>
<evidence type="ECO:0000313" key="3">
    <source>
        <dbReference type="Proteomes" id="UP001525379"/>
    </source>
</evidence>
<gene>
    <name evidence="2" type="ORF">M3D15_05135</name>
</gene>
<evidence type="ECO:0000313" key="2">
    <source>
        <dbReference type="EMBL" id="MCT2042717.1"/>
    </source>
</evidence>
<feature type="coiled-coil region" evidence="1">
    <location>
        <begin position="5"/>
        <end position="32"/>
    </location>
</feature>
<evidence type="ECO:0000256" key="1">
    <source>
        <dbReference type="SAM" id="Coils"/>
    </source>
</evidence>
<name>A0ABT2HWM3_9MICO</name>
<dbReference type="RefSeq" id="WP_159421592.1">
    <property type="nucleotide sequence ID" value="NZ_JALXSQ010000015.1"/>
</dbReference>
<comment type="caution">
    <text evidence="2">The sequence shown here is derived from an EMBL/GenBank/DDBJ whole genome shotgun (WGS) entry which is preliminary data.</text>
</comment>
<sequence>MSEIAAHAEEQLDEVTQAVTEIRARLTELDETPLAERAAALGEIHGELTKLLEGPAA</sequence>
<protein>
    <submittedName>
        <fullName evidence="2">Uncharacterized protein</fullName>
    </submittedName>
</protein>
<keyword evidence="1" id="KW-0175">Coiled coil</keyword>
<accession>A0ABT2HWM3</accession>
<organism evidence="2 3">
    <name type="scientific">Pseudoclavibacter albus</name>
    <dbReference type="NCBI Taxonomy" id="272241"/>
    <lineage>
        <taxon>Bacteria</taxon>
        <taxon>Bacillati</taxon>
        <taxon>Actinomycetota</taxon>
        <taxon>Actinomycetes</taxon>
        <taxon>Micrococcales</taxon>
        <taxon>Microbacteriaceae</taxon>
        <taxon>Pseudoclavibacter</taxon>
    </lineage>
</organism>